<dbReference type="InterPro" id="IPR004401">
    <property type="entry name" value="YbaB/EbfC"/>
</dbReference>
<dbReference type="GO" id="GO:0005829">
    <property type="term" value="C:cytosol"/>
    <property type="evidence" value="ECO:0007669"/>
    <property type="project" value="TreeGrafter"/>
</dbReference>
<dbReference type="EMBL" id="BIFS01000001">
    <property type="protein sequence ID" value="GCE17019.1"/>
    <property type="molecule type" value="Genomic_DNA"/>
</dbReference>
<evidence type="ECO:0000313" key="3">
    <source>
        <dbReference type="EMBL" id="GCE17019.1"/>
    </source>
</evidence>
<keyword evidence="1 2" id="KW-0238">DNA-binding</keyword>
<dbReference type="PIRSF" id="PIRSF004555">
    <property type="entry name" value="UCP004555"/>
    <property type="match status" value="1"/>
</dbReference>
<accession>A0A402AD41</accession>
<comment type="function">
    <text evidence="2">Binds to DNA and alters its conformation. May be involved in regulation of gene expression, nucleoid organization and DNA protection.</text>
</comment>
<dbReference type="RefSeq" id="WP_126548790.1">
    <property type="nucleotide sequence ID" value="NZ_BIFS01000001.1"/>
</dbReference>
<comment type="subcellular location">
    <subcellularLocation>
        <location evidence="2">Cytoplasm</location>
        <location evidence="2">Nucleoid</location>
    </subcellularLocation>
</comment>
<dbReference type="PANTHER" id="PTHR33449">
    <property type="entry name" value="NUCLEOID-ASSOCIATED PROTEIN YBAB"/>
    <property type="match status" value="1"/>
</dbReference>
<dbReference type="NCBIfam" id="TIGR00103">
    <property type="entry name" value="DNA_YbaB_EbfC"/>
    <property type="match status" value="1"/>
</dbReference>
<dbReference type="HAMAP" id="MF_00274">
    <property type="entry name" value="DNA_YbaB_EbfC"/>
    <property type="match status" value="1"/>
</dbReference>
<dbReference type="PANTHER" id="PTHR33449:SF1">
    <property type="entry name" value="NUCLEOID-ASSOCIATED PROTEIN YBAB"/>
    <property type="match status" value="1"/>
</dbReference>
<dbReference type="AlphaFoldDB" id="A0A402AD41"/>
<sequence length="98" mass="10697">MNMREIQKMQQKLMKMQEDLESSLFTGTAGGGAVTITMTGKYEITEVKVDPEAFSADDIEELEVMVKAAAKDAHDRVTDAQQKLVNSATGGMKIPGLF</sequence>
<dbReference type="GO" id="GO:0043590">
    <property type="term" value="C:bacterial nucleoid"/>
    <property type="evidence" value="ECO:0007669"/>
    <property type="project" value="UniProtKB-UniRule"/>
</dbReference>
<evidence type="ECO:0000256" key="1">
    <source>
        <dbReference type="ARBA" id="ARBA00023125"/>
    </source>
</evidence>
<keyword evidence="2" id="KW-0963">Cytoplasm</keyword>
<organism evidence="3 4">
    <name type="scientific">Dictyobacter kobayashii</name>
    <dbReference type="NCBI Taxonomy" id="2014872"/>
    <lineage>
        <taxon>Bacteria</taxon>
        <taxon>Bacillati</taxon>
        <taxon>Chloroflexota</taxon>
        <taxon>Ktedonobacteria</taxon>
        <taxon>Ktedonobacterales</taxon>
        <taxon>Dictyobacteraceae</taxon>
        <taxon>Dictyobacter</taxon>
    </lineage>
</organism>
<dbReference type="Pfam" id="PF02575">
    <property type="entry name" value="YbaB_DNA_bd"/>
    <property type="match status" value="1"/>
</dbReference>
<comment type="similarity">
    <text evidence="2">Belongs to the YbaB/EbfC family.</text>
</comment>
<keyword evidence="4" id="KW-1185">Reference proteome</keyword>
<protein>
    <recommendedName>
        <fullName evidence="2">Nucleoid-associated protein KDK_08190</fullName>
    </recommendedName>
</protein>
<gene>
    <name evidence="3" type="ORF">KDK_08190</name>
</gene>
<evidence type="ECO:0000256" key="2">
    <source>
        <dbReference type="HAMAP-Rule" id="MF_00274"/>
    </source>
</evidence>
<comment type="subunit">
    <text evidence="2">Homodimer.</text>
</comment>
<comment type="caution">
    <text evidence="3">The sequence shown here is derived from an EMBL/GenBank/DDBJ whole genome shotgun (WGS) entry which is preliminary data.</text>
</comment>
<reference evidence="4" key="1">
    <citation type="submission" date="2018-12" db="EMBL/GenBank/DDBJ databases">
        <title>Tengunoibacter tsumagoiensis gen. nov., sp. nov., Dictyobacter kobayashii sp. nov., D. alpinus sp. nov., and D. joshuensis sp. nov. and description of Dictyobacteraceae fam. nov. within the order Ktedonobacterales isolated from Tengu-no-mugimeshi.</title>
        <authorList>
            <person name="Wang C.M."/>
            <person name="Zheng Y."/>
            <person name="Sakai Y."/>
            <person name="Toyoda A."/>
            <person name="Minakuchi Y."/>
            <person name="Abe K."/>
            <person name="Yokota A."/>
            <person name="Yabe S."/>
        </authorList>
    </citation>
    <scope>NUCLEOTIDE SEQUENCE [LARGE SCALE GENOMIC DNA]</scope>
    <source>
        <strain evidence="4">Uno11</strain>
    </source>
</reference>
<dbReference type="Gene3D" id="3.30.1310.10">
    <property type="entry name" value="Nucleoid-associated protein YbaB-like domain"/>
    <property type="match status" value="1"/>
</dbReference>
<dbReference type="InterPro" id="IPR036894">
    <property type="entry name" value="YbaB-like_sf"/>
</dbReference>
<dbReference type="OrthoDB" id="164627at2"/>
<dbReference type="GO" id="GO:0003677">
    <property type="term" value="F:DNA binding"/>
    <property type="evidence" value="ECO:0007669"/>
    <property type="project" value="UniProtKB-UniRule"/>
</dbReference>
<dbReference type="SUPFAM" id="SSF82607">
    <property type="entry name" value="YbaB-like"/>
    <property type="match status" value="1"/>
</dbReference>
<dbReference type="Proteomes" id="UP000287188">
    <property type="component" value="Unassembled WGS sequence"/>
</dbReference>
<name>A0A402AD41_9CHLR</name>
<proteinExistence type="inferred from homology"/>
<evidence type="ECO:0000313" key="4">
    <source>
        <dbReference type="Proteomes" id="UP000287188"/>
    </source>
</evidence>